<feature type="compositionally biased region" description="Polar residues" evidence="1">
    <location>
        <begin position="123"/>
        <end position="142"/>
    </location>
</feature>
<dbReference type="PROSITE" id="PS51724">
    <property type="entry name" value="SPOR"/>
    <property type="match status" value="1"/>
</dbReference>
<proteinExistence type="predicted"/>
<protein>
    <recommendedName>
        <fullName evidence="3">SPOR domain-containing protein</fullName>
    </recommendedName>
</protein>
<comment type="caution">
    <text evidence="4">The sequence shown here is derived from an EMBL/GenBank/DDBJ whole genome shotgun (WGS) entry which is preliminary data.</text>
</comment>
<reference evidence="4 5" key="1">
    <citation type="submission" date="2018-04" db="EMBL/GenBank/DDBJ databases">
        <title>Novel Campyloabacter and Helicobacter Species and Strains.</title>
        <authorList>
            <person name="Mannion A.J."/>
            <person name="Shen Z."/>
            <person name="Fox J.G."/>
        </authorList>
    </citation>
    <scope>NUCLEOTIDE SEQUENCE [LARGE SCALE GENOMIC DNA]</scope>
    <source>
        <strain evidence="4 5">MIT 17-337</strain>
    </source>
</reference>
<feature type="region of interest" description="Disordered" evidence="1">
    <location>
        <begin position="64"/>
        <end position="145"/>
    </location>
</feature>
<feature type="transmembrane region" description="Helical" evidence="2">
    <location>
        <begin position="24"/>
        <end position="45"/>
    </location>
</feature>
<dbReference type="SUPFAM" id="SSF110997">
    <property type="entry name" value="Sporulation related repeat"/>
    <property type="match status" value="1"/>
</dbReference>
<evidence type="ECO:0000259" key="3">
    <source>
        <dbReference type="PROSITE" id="PS51724"/>
    </source>
</evidence>
<keyword evidence="2" id="KW-0472">Membrane</keyword>
<evidence type="ECO:0000313" key="4">
    <source>
        <dbReference type="EMBL" id="RDU66371.1"/>
    </source>
</evidence>
<dbReference type="AlphaFoldDB" id="A0A3D8IP47"/>
<gene>
    <name evidence="4" type="ORF">CQA53_03900</name>
</gene>
<evidence type="ECO:0000256" key="1">
    <source>
        <dbReference type="SAM" id="MobiDB-lite"/>
    </source>
</evidence>
<sequence length="344" mass="38177">MKNNSNVNDIFQNDNNSKNKTKTILLLTIVMIILIAVFLIIAWVMTRDNPIQTIAIEDTGKNNLILNESPNSQKPIPYAHNTENATPNPTLADSANNQLGLDLDSQNPHISLTPPVGVDADSKNVQPNFPPLSINTSSQTPLPNYEEDKQYQNTIKDLQKKHEEKGNGHNQVVANNQKQPPQDEIKIPQKVIVSSAPQVVSTPISDLPKQVKKPEEVNKPIKKQEQVQSASGKKPETNAGKPLAQTSAQDNVIQRPAKPTDSKQGTTATKGHYIQVGAFSLKPEAIFLNKISKYSYRIESYTDNEGKTVTRYLIGPYKDKQDATRNLQNIRTEILPSATHKEIK</sequence>
<dbReference type="OrthoDB" id="5372972at2"/>
<organism evidence="4 5">
    <name type="scientific">Helicobacter didelphidarum</name>
    <dbReference type="NCBI Taxonomy" id="2040648"/>
    <lineage>
        <taxon>Bacteria</taxon>
        <taxon>Pseudomonadati</taxon>
        <taxon>Campylobacterota</taxon>
        <taxon>Epsilonproteobacteria</taxon>
        <taxon>Campylobacterales</taxon>
        <taxon>Helicobacteraceae</taxon>
        <taxon>Helicobacter</taxon>
    </lineage>
</organism>
<name>A0A3D8IP47_9HELI</name>
<keyword evidence="5" id="KW-1185">Reference proteome</keyword>
<feature type="compositionally biased region" description="Polar residues" evidence="1">
    <location>
        <begin position="81"/>
        <end position="110"/>
    </location>
</feature>
<dbReference type="InterPro" id="IPR007730">
    <property type="entry name" value="SPOR-like_dom"/>
</dbReference>
<dbReference type="GO" id="GO:0042834">
    <property type="term" value="F:peptidoglycan binding"/>
    <property type="evidence" value="ECO:0007669"/>
    <property type="project" value="InterPro"/>
</dbReference>
<keyword evidence="2" id="KW-0812">Transmembrane</keyword>
<feature type="compositionally biased region" description="Basic and acidic residues" evidence="1">
    <location>
        <begin position="212"/>
        <end position="225"/>
    </location>
</feature>
<feature type="compositionally biased region" description="Polar residues" evidence="1">
    <location>
        <begin position="64"/>
        <end position="74"/>
    </location>
</feature>
<keyword evidence="2" id="KW-1133">Transmembrane helix</keyword>
<dbReference type="Proteomes" id="UP000256379">
    <property type="component" value="Unassembled WGS sequence"/>
</dbReference>
<feature type="region of interest" description="Disordered" evidence="1">
    <location>
        <begin position="203"/>
        <end position="267"/>
    </location>
</feature>
<dbReference type="Pfam" id="PF05036">
    <property type="entry name" value="SPOR"/>
    <property type="match status" value="1"/>
</dbReference>
<dbReference type="InterPro" id="IPR036680">
    <property type="entry name" value="SPOR-like_sf"/>
</dbReference>
<dbReference type="EMBL" id="NXLQ01000005">
    <property type="protein sequence ID" value="RDU66371.1"/>
    <property type="molecule type" value="Genomic_DNA"/>
</dbReference>
<accession>A0A3D8IP47</accession>
<dbReference type="RefSeq" id="WP_115542719.1">
    <property type="nucleotide sequence ID" value="NZ_NXLQ01000005.1"/>
</dbReference>
<evidence type="ECO:0000313" key="5">
    <source>
        <dbReference type="Proteomes" id="UP000256379"/>
    </source>
</evidence>
<feature type="domain" description="SPOR" evidence="3">
    <location>
        <begin position="266"/>
        <end position="343"/>
    </location>
</feature>
<evidence type="ECO:0000256" key="2">
    <source>
        <dbReference type="SAM" id="Phobius"/>
    </source>
</evidence>